<evidence type="ECO:0000256" key="1">
    <source>
        <dbReference type="SAM" id="MobiDB-lite"/>
    </source>
</evidence>
<dbReference type="EMBL" id="MBER01000159">
    <property type="protein sequence ID" value="OMC35609.1"/>
    <property type="molecule type" value="Genomic_DNA"/>
</dbReference>
<evidence type="ECO:0000313" key="2">
    <source>
        <dbReference type="EMBL" id="OMC35609.1"/>
    </source>
</evidence>
<gene>
    <name evidence="2" type="ORF">A5742_11915</name>
</gene>
<name>A0ABD6QE09_MYCFO</name>
<accession>A0ABD6QE09</accession>
<proteinExistence type="predicted"/>
<comment type="caution">
    <text evidence="2">The sequence shown here is derived from an EMBL/GenBank/DDBJ whole genome shotgun (WGS) entry which is preliminary data.</text>
</comment>
<sequence>MTATLRVTSYPQQRGSLMSHPHSDKGESDVERDTHVAASRAGRDSDGSYVGRASSDDDFDSGQTGAEARSSDS</sequence>
<organism evidence="2 3">
    <name type="scientific">Mycolicibacterium fortuitum</name>
    <name type="common">Mycobacterium fortuitum</name>
    <dbReference type="NCBI Taxonomy" id="1766"/>
    <lineage>
        <taxon>Bacteria</taxon>
        <taxon>Bacillati</taxon>
        <taxon>Actinomycetota</taxon>
        <taxon>Actinomycetes</taxon>
        <taxon>Mycobacteriales</taxon>
        <taxon>Mycobacteriaceae</taxon>
        <taxon>Mycolicibacterium</taxon>
    </lineage>
</organism>
<dbReference type="AlphaFoldDB" id="A0ABD6QE09"/>
<reference evidence="2 3" key="1">
    <citation type="submission" date="2016-07" db="EMBL/GenBank/DDBJ databases">
        <authorList>
            <person name="Sutton G."/>
            <person name="Brinkac L."/>
            <person name="Sanka R."/>
            <person name="Adams M."/>
            <person name="Lau E."/>
            <person name="Kumar A."/>
            <person name="Macaden R."/>
        </authorList>
    </citation>
    <scope>NUCLEOTIDE SEQUENCE [LARGE SCALE GENOMIC DNA]</scope>
    <source>
        <strain evidence="2 3">GA-0871</strain>
    </source>
</reference>
<feature type="compositionally biased region" description="Polar residues" evidence="1">
    <location>
        <begin position="1"/>
        <end position="16"/>
    </location>
</feature>
<feature type="region of interest" description="Disordered" evidence="1">
    <location>
        <begin position="1"/>
        <end position="73"/>
    </location>
</feature>
<feature type="compositionally biased region" description="Basic and acidic residues" evidence="1">
    <location>
        <begin position="21"/>
        <end position="46"/>
    </location>
</feature>
<evidence type="ECO:0000313" key="3">
    <source>
        <dbReference type="Proteomes" id="UP000187001"/>
    </source>
</evidence>
<protein>
    <submittedName>
        <fullName evidence="2">Uncharacterized protein</fullName>
    </submittedName>
</protein>
<dbReference type="Proteomes" id="UP000187001">
    <property type="component" value="Unassembled WGS sequence"/>
</dbReference>